<protein>
    <submittedName>
        <fullName evidence="1">Uncharacterized protein</fullName>
    </submittedName>
</protein>
<reference evidence="1 2" key="1">
    <citation type="journal article" date="2017" name="PLoS Biol.">
        <title>The sea cucumber genome provides insights into morphological evolution and visceral regeneration.</title>
        <authorList>
            <person name="Zhang X."/>
            <person name="Sun L."/>
            <person name="Yuan J."/>
            <person name="Sun Y."/>
            <person name="Gao Y."/>
            <person name="Zhang L."/>
            <person name="Li S."/>
            <person name="Dai H."/>
            <person name="Hamel J.F."/>
            <person name="Liu C."/>
            <person name="Yu Y."/>
            <person name="Liu S."/>
            <person name="Lin W."/>
            <person name="Guo K."/>
            <person name="Jin S."/>
            <person name="Xu P."/>
            <person name="Storey K.B."/>
            <person name="Huan P."/>
            <person name="Zhang T."/>
            <person name="Zhou Y."/>
            <person name="Zhang J."/>
            <person name="Lin C."/>
            <person name="Li X."/>
            <person name="Xing L."/>
            <person name="Huo D."/>
            <person name="Sun M."/>
            <person name="Wang L."/>
            <person name="Mercier A."/>
            <person name="Li F."/>
            <person name="Yang H."/>
            <person name="Xiang J."/>
        </authorList>
    </citation>
    <scope>NUCLEOTIDE SEQUENCE [LARGE SCALE GENOMIC DNA]</scope>
    <source>
        <strain evidence="1">Shaxun</strain>
        <tissue evidence="1">Muscle</tissue>
    </source>
</reference>
<dbReference type="Proteomes" id="UP000230750">
    <property type="component" value="Unassembled WGS sequence"/>
</dbReference>
<evidence type="ECO:0000313" key="2">
    <source>
        <dbReference type="Proteomes" id="UP000230750"/>
    </source>
</evidence>
<accession>A0A2G8KZR5</accession>
<evidence type="ECO:0000313" key="1">
    <source>
        <dbReference type="EMBL" id="PIK53462.1"/>
    </source>
</evidence>
<dbReference type="EMBL" id="MRZV01000286">
    <property type="protein sequence ID" value="PIK53462.1"/>
    <property type="molecule type" value="Genomic_DNA"/>
</dbReference>
<organism evidence="1 2">
    <name type="scientific">Stichopus japonicus</name>
    <name type="common">Sea cucumber</name>
    <dbReference type="NCBI Taxonomy" id="307972"/>
    <lineage>
        <taxon>Eukaryota</taxon>
        <taxon>Metazoa</taxon>
        <taxon>Echinodermata</taxon>
        <taxon>Eleutherozoa</taxon>
        <taxon>Echinozoa</taxon>
        <taxon>Holothuroidea</taxon>
        <taxon>Aspidochirotacea</taxon>
        <taxon>Aspidochirotida</taxon>
        <taxon>Stichopodidae</taxon>
        <taxon>Apostichopus</taxon>
    </lineage>
</organism>
<comment type="caution">
    <text evidence="1">The sequence shown here is derived from an EMBL/GenBank/DDBJ whole genome shotgun (WGS) entry which is preliminary data.</text>
</comment>
<keyword evidence="2" id="KW-1185">Reference proteome</keyword>
<dbReference type="AlphaFoldDB" id="A0A2G8KZR5"/>
<proteinExistence type="predicted"/>
<sequence>MCTFLRLGFLKEPNCYARTKVSNASFQKDAESQTEAFSAAVTTERSVDTQKGEDTLIQLLQHLSRSHLPMFCPMSPVGLDMEQHGRETSDYTNTHCHIYMILNKRDHTYGRGKHFSQTFLTGCATFNVGLAAMIHLHHQIEINCFRPFCSIVAMTVNQELGHPLSQGGQGWGNSIKE</sequence>
<name>A0A2G8KZR5_STIJA</name>
<gene>
    <name evidence="1" type="ORF">BSL78_09648</name>
</gene>